<evidence type="ECO:0000313" key="18">
    <source>
        <dbReference type="Proteomes" id="UP000238375"/>
    </source>
</evidence>
<evidence type="ECO:0000259" key="15">
    <source>
        <dbReference type="Pfam" id="PF00593"/>
    </source>
</evidence>
<accession>A0A2T0SML2</accession>
<keyword evidence="17" id="KW-0675">Receptor</keyword>
<keyword evidence="11 12" id="KW-0998">Cell outer membrane</keyword>
<dbReference type="RefSeq" id="WP_106139241.1">
    <property type="nucleotide sequence ID" value="NZ_PVTE01000016.1"/>
</dbReference>
<dbReference type="PANTHER" id="PTHR32552:SF68">
    <property type="entry name" value="FERRICHROME OUTER MEMBRANE TRANSPORTER_PHAGE RECEPTOR"/>
    <property type="match status" value="1"/>
</dbReference>
<dbReference type="InterPro" id="IPR039426">
    <property type="entry name" value="TonB-dep_rcpt-like"/>
</dbReference>
<dbReference type="CDD" id="cd01347">
    <property type="entry name" value="ligand_gated_channel"/>
    <property type="match status" value="1"/>
</dbReference>
<evidence type="ECO:0000313" key="17">
    <source>
        <dbReference type="EMBL" id="PRY34626.1"/>
    </source>
</evidence>
<evidence type="ECO:0000256" key="13">
    <source>
        <dbReference type="RuleBase" id="RU003357"/>
    </source>
</evidence>
<reference evidence="17 18" key="1">
    <citation type="submission" date="2018-03" db="EMBL/GenBank/DDBJ databases">
        <title>Genomic Encyclopedia of Archaeal and Bacterial Type Strains, Phase II (KMG-II): from individual species to whole genera.</title>
        <authorList>
            <person name="Goeker M."/>
        </authorList>
    </citation>
    <scope>NUCLEOTIDE SEQUENCE [LARGE SCALE GENOMIC DNA]</scope>
    <source>
        <strain evidence="17 18">DSM 28354</strain>
    </source>
</reference>
<keyword evidence="3 12" id="KW-1134">Transmembrane beta strand</keyword>
<evidence type="ECO:0000256" key="14">
    <source>
        <dbReference type="SAM" id="SignalP"/>
    </source>
</evidence>
<keyword evidence="8" id="KW-0406">Ion transport</keyword>
<keyword evidence="5 12" id="KW-0812">Transmembrane</keyword>
<comment type="subcellular location">
    <subcellularLocation>
        <location evidence="1 12">Cell outer membrane</location>
        <topology evidence="1 12">Multi-pass membrane protein</topology>
    </subcellularLocation>
</comment>
<dbReference type="InterPro" id="IPR000531">
    <property type="entry name" value="Beta-barrel_TonB"/>
</dbReference>
<keyword evidence="18" id="KW-1185">Reference proteome</keyword>
<keyword evidence="7" id="KW-0408">Iron</keyword>
<feature type="chain" id="PRO_5015394598" evidence="14">
    <location>
        <begin position="19"/>
        <end position="815"/>
    </location>
</feature>
<evidence type="ECO:0000256" key="5">
    <source>
        <dbReference type="ARBA" id="ARBA00022692"/>
    </source>
</evidence>
<dbReference type="GO" id="GO:0015344">
    <property type="term" value="F:siderophore uptake transmembrane transporter activity"/>
    <property type="evidence" value="ECO:0007669"/>
    <property type="project" value="TreeGrafter"/>
</dbReference>
<comment type="similarity">
    <text evidence="12 13">Belongs to the TonB-dependent receptor family.</text>
</comment>
<dbReference type="InterPro" id="IPR012910">
    <property type="entry name" value="Plug_dom"/>
</dbReference>
<dbReference type="PROSITE" id="PS52016">
    <property type="entry name" value="TONB_DEPENDENT_REC_3"/>
    <property type="match status" value="1"/>
</dbReference>
<evidence type="ECO:0000256" key="3">
    <source>
        <dbReference type="ARBA" id="ARBA00022452"/>
    </source>
</evidence>
<evidence type="ECO:0000256" key="6">
    <source>
        <dbReference type="ARBA" id="ARBA00022729"/>
    </source>
</evidence>
<evidence type="ECO:0000256" key="11">
    <source>
        <dbReference type="ARBA" id="ARBA00023237"/>
    </source>
</evidence>
<sequence length="815" mass="89365">MKHLFTFLFLCLTISLRAQTMSGTVIDAVTGSFIPGATVQLTNDNTGTSTDSTGHFSLPGKGTIRVSAVGYRPLTMAGRAVAFVVELIPTANELQTVEVVGRATREYNSEYSFSATKIAALNKDVPQAIGTVTKELIADRQAFQLADAVKVISGVVPSSYYNQYAIRGISQNEEGQIVNGMRTRQYYFMQPLTTNIERVEVIKGPATAAFSSVDPGGSINLVTKKPLATTRREIGLSVGSFSTLRGTMDFTGPLNASKTLLYRVNGAYQEARSYRDLIRNNQLLFSPSFSYIPSERTAINAELIISRMDGNLDRGQPIFGAVAGQTDLNSTPISLNLGAASDYFRSNQLLLTGTLAHRFTDRVSLNGSYMKQTWQEDLQEHRTTGAFGVDVAGQPVTSLAAMQFVQRRQFWNVDNVMAYLNVTGQTGPLGHNLVVGYDLHRWQKLKGGGQNVARGYLLKDGSVANSYTVANAANYQTQTVPGGVVIPRPNVPHFDLTNPTYTIRSADDYTINVRTALQPALTTTNAIYVQEQLKIKRLTLLLGLRNEWFEDITNYGAPGTITVTKTALLPRLGLTYTINPSVNAYATYLRGYQPQANTVTLLPVSAPAGSTFDPLESDLKEVGVKADLLGNRLHVTSALYEINQRNLLMNANDPTNPDLLVTRGAERSRGFELDLAGYLLPNWQINASYSYIDAIIVNDREASLIGARKQNTPIHSGNLWTRYNFASGTALADLGIGLGAQYSGSKIPWFTRGFEVPAYTLFDLAVYYTPSRSSVQLALNMNNVLNTTYWIGAQNYLRLFPGAPRNTNLTLTYRF</sequence>
<comment type="caution">
    <text evidence="17">The sequence shown here is derived from an EMBL/GenBank/DDBJ whole genome shotgun (WGS) entry which is preliminary data.</text>
</comment>
<feature type="signal peptide" evidence="14">
    <location>
        <begin position="1"/>
        <end position="18"/>
    </location>
</feature>
<dbReference type="EMBL" id="PVTE01000016">
    <property type="protein sequence ID" value="PRY34626.1"/>
    <property type="molecule type" value="Genomic_DNA"/>
</dbReference>
<evidence type="ECO:0000256" key="7">
    <source>
        <dbReference type="ARBA" id="ARBA00023004"/>
    </source>
</evidence>
<dbReference type="OrthoDB" id="9758472at2"/>
<proteinExistence type="inferred from homology"/>
<evidence type="ECO:0000256" key="1">
    <source>
        <dbReference type="ARBA" id="ARBA00004571"/>
    </source>
</evidence>
<evidence type="ECO:0000256" key="8">
    <source>
        <dbReference type="ARBA" id="ARBA00023065"/>
    </source>
</evidence>
<keyword evidence="9 13" id="KW-0798">TonB box</keyword>
<dbReference type="InterPro" id="IPR008969">
    <property type="entry name" value="CarboxyPept-like_regulatory"/>
</dbReference>
<evidence type="ECO:0000256" key="12">
    <source>
        <dbReference type="PROSITE-ProRule" id="PRU01360"/>
    </source>
</evidence>
<dbReference type="Pfam" id="PF07715">
    <property type="entry name" value="Plug"/>
    <property type="match status" value="1"/>
</dbReference>
<name>A0A2T0SML2_9BACT</name>
<dbReference type="PANTHER" id="PTHR32552">
    <property type="entry name" value="FERRICHROME IRON RECEPTOR-RELATED"/>
    <property type="match status" value="1"/>
</dbReference>
<dbReference type="Gene3D" id="2.60.40.1120">
    <property type="entry name" value="Carboxypeptidase-like, regulatory domain"/>
    <property type="match status" value="1"/>
</dbReference>
<dbReference type="AlphaFoldDB" id="A0A2T0SML2"/>
<dbReference type="Pfam" id="PF00593">
    <property type="entry name" value="TonB_dep_Rec_b-barrel"/>
    <property type="match status" value="1"/>
</dbReference>
<evidence type="ECO:0000256" key="4">
    <source>
        <dbReference type="ARBA" id="ARBA00022496"/>
    </source>
</evidence>
<evidence type="ECO:0000259" key="16">
    <source>
        <dbReference type="Pfam" id="PF07715"/>
    </source>
</evidence>
<keyword evidence="4" id="KW-0410">Iron transport</keyword>
<gene>
    <name evidence="17" type="ORF">CLV58_11619</name>
</gene>
<keyword evidence="2 12" id="KW-0813">Transport</keyword>
<feature type="domain" description="TonB-dependent receptor plug" evidence="16">
    <location>
        <begin position="123"/>
        <end position="217"/>
    </location>
</feature>
<dbReference type="Proteomes" id="UP000238375">
    <property type="component" value="Unassembled WGS sequence"/>
</dbReference>
<dbReference type="GO" id="GO:0009279">
    <property type="term" value="C:cell outer membrane"/>
    <property type="evidence" value="ECO:0007669"/>
    <property type="project" value="UniProtKB-SubCell"/>
</dbReference>
<evidence type="ECO:0000256" key="9">
    <source>
        <dbReference type="ARBA" id="ARBA00023077"/>
    </source>
</evidence>
<dbReference type="Gene3D" id="2.40.170.20">
    <property type="entry name" value="TonB-dependent receptor, beta-barrel domain"/>
    <property type="match status" value="1"/>
</dbReference>
<dbReference type="InterPro" id="IPR036942">
    <property type="entry name" value="Beta-barrel_TonB_sf"/>
</dbReference>
<evidence type="ECO:0000256" key="10">
    <source>
        <dbReference type="ARBA" id="ARBA00023136"/>
    </source>
</evidence>
<keyword evidence="6 14" id="KW-0732">Signal</keyword>
<dbReference type="SUPFAM" id="SSF56935">
    <property type="entry name" value="Porins"/>
    <property type="match status" value="1"/>
</dbReference>
<evidence type="ECO:0000256" key="2">
    <source>
        <dbReference type="ARBA" id="ARBA00022448"/>
    </source>
</evidence>
<dbReference type="SUPFAM" id="SSF49464">
    <property type="entry name" value="Carboxypeptidase regulatory domain-like"/>
    <property type="match status" value="1"/>
</dbReference>
<dbReference type="Gene3D" id="2.170.130.10">
    <property type="entry name" value="TonB-dependent receptor, plug domain"/>
    <property type="match status" value="1"/>
</dbReference>
<keyword evidence="10 12" id="KW-0472">Membrane</keyword>
<dbReference type="InterPro" id="IPR037066">
    <property type="entry name" value="Plug_dom_sf"/>
</dbReference>
<protein>
    <submittedName>
        <fullName evidence="17">Iron complex outermembrane receptor protein</fullName>
    </submittedName>
</protein>
<organism evidence="17 18">
    <name type="scientific">Spirosoma oryzae</name>
    <dbReference type="NCBI Taxonomy" id="1469603"/>
    <lineage>
        <taxon>Bacteria</taxon>
        <taxon>Pseudomonadati</taxon>
        <taxon>Bacteroidota</taxon>
        <taxon>Cytophagia</taxon>
        <taxon>Cytophagales</taxon>
        <taxon>Cytophagaceae</taxon>
        <taxon>Spirosoma</taxon>
    </lineage>
</organism>
<feature type="domain" description="TonB-dependent receptor-like beta-barrel" evidence="15">
    <location>
        <begin position="338"/>
        <end position="784"/>
    </location>
</feature>
<dbReference type="Pfam" id="PF13715">
    <property type="entry name" value="CarbopepD_reg_2"/>
    <property type="match status" value="1"/>
</dbReference>